<reference evidence="1 2" key="1">
    <citation type="submission" date="2019-05" db="EMBL/GenBank/DDBJ databases">
        <title>Another draft genome of Portunus trituberculatus and its Hox gene families provides insights of decapod evolution.</title>
        <authorList>
            <person name="Jeong J.-H."/>
            <person name="Song I."/>
            <person name="Kim S."/>
            <person name="Choi T."/>
            <person name="Kim D."/>
            <person name="Ryu S."/>
            <person name="Kim W."/>
        </authorList>
    </citation>
    <scope>NUCLEOTIDE SEQUENCE [LARGE SCALE GENOMIC DNA]</scope>
    <source>
        <tissue evidence="1">Muscle</tissue>
    </source>
</reference>
<protein>
    <submittedName>
        <fullName evidence="1">Uncharacterized protein</fullName>
    </submittedName>
</protein>
<evidence type="ECO:0000313" key="2">
    <source>
        <dbReference type="Proteomes" id="UP000324222"/>
    </source>
</evidence>
<accession>A0A5B7I368</accession>
<proteinExistence type="predicted"/>
<name>A0A5B7I368_PORTR</name>
<keyword evidence="2" id="KW-1185">Reference proteome</keyword>
<comment type="caution">
    <text evidence="1">The sequence shown here is derived from an EMBL/GenBank/DDBJ whole genome shotgun (WGS) entry which is preliminary data.</text>
</comment>
<dbReference type="EMBL" id="VSRR010040979">
    <property type="protein sequence ID" value="MPC75368.1"/>
    <property type="molecule type" value="Genomic_DNA"/>
</dbReference>
<dbReference type="Proteomes" id="UP000324222">
    <property type="component" value="Unassembled WGS sequence"/>
</dbReference>
<organism evidence="1 2">
    <name type="scientific">Portunus trituberculatus</name>
    <name type="common">Swimming crab</name>
    <name type="synonym">Neptunus trituberculatus</name>
    <dbReference type="NCBI Taxonomy" id="210409"/>
    <lineage>
        <taxon>Eukaryota</taxon>
        <taxon>Metazoa</taxon>
        <taxon>Ecdysozoa</taxon>
        <taxon>Arthropoda</taxon>
        <taxon>Crustacea</taxon>
        <taxon>Multicrustacea</taxon>
        <taxon>Malacostraca</taxon>
        <taxon>Eumalacostraca</taxon>
        <taxon>Eucarida</taxon>
        <taxon>Decapoda</taxon>
        <taxon>Pleocyemata</taxon>
        <taxon>Brachyura</taxon>
        <taxon>Eubrachyura</taxon>
        <taxon>Portunoidea</taxon>
        <taxon>Portunidae</taxon>
        <taxon>Portuninae</taxon>
        <taxon>Portunus</taxon>
    </lineage>
</organism>
<evidence type="ECO:0000313" key="1">
    <source>
        <dbReference type="EMBL" id="MPC75368.1"/>
    </source>
</evidence>
<gene>
    <name evidence="1" type="ORF">E2C01_069754</name>
</gene>
<dbReference type="AlphaFoldDB" id="A0A5B7I368"/>
<sequence length="61" mass="6465">MPGCQHANSDRLRTLLTTLTLSTAKTSVSHSREKGQLATTLTLFGSAGLRCSLLAALTLSY</sequence>